<dbReference type="Pfam" id="PF00096">
    <property type="entry name" value="zf-C2H2"/>
    <property type="match status" value="2"/>
</dbReference>
<feature type="compositionally biased region" description="Polar residues" evidence="6">
    <location>
        <begin position="518"/>
        <end position="532"/>
    </location>
</feature>
<feature type="region of interest" description="Disordered" evidence="6">
    <location>
        <begin position="1230"/>
        <end position="1341"/>
    </location>
</feature>
<evidence type="ECO:0000259" key="7">
    <source>
        <dbReference type="PROSITE" id="PS50157"/>
    </source>
</evidence>
<organism evidence="8 9">
    <name type="scientific">Opisthorchis felineus</name>
    <dbReference type="NCBI Taxonomy" id="147828"/>
    <lineage>
        <taxon>Eukaryota</taxon>
        <taxon>Metazoa</taxon>
        <taxon>Spiralia</taxon>
        <taxon>Lophotrochozoa</taxon>
        <taxon>Platyhelminthes</taxon>
        <taxon>Trematoda</taxon>
        <taxon>Digenea</taxon>
        <taxon>Opisthorchiida</taxon>
        <taxon>Opisthorchiata</taxon>
        <taxon>Opisthorchiidae</taxon>
        <taxon>Opisthorchis</taxon>
    </lineage>
</organism>
<evidence type="ECO:0000256" key="4">
    <source>
        <dbReference type="ARBA" id="ARBA00022833"/>
    </source>
</evidence>
<feature type="compositionally biased region" description="Basic and acidic residues" evidence="6">
    <location>
        <begin position="505"/>
        <end position="517"/>
    </location>
</feature>
<feature type="compositionally biased region" description="Polar residues" evidence="6">
    <location>
        <begin position="71"/>
        <end position="83"/>
    </location>
</feature>
<dbReference type="PROSITE" id="PS00028">
    <property type="entry name" value="ZINC_FINGER_C2H2_1"/>
    <property type="match status" value="5"/>
</dbReference>
<feature type="compositionally biased region" description="Polar residues" evidence="6">
    <location>
        <begin position="14"/>
        <end position="23"/>
    </location>
</feature>
<feature type="compositionally biased region" description="Low complexity" evidence="6">
    <location>
        <begin position="807"/>
        <end position="820"/>
    </location>
</feature>
<reference evidence="8 9" key="1">
    <citation type="journal article" date="2019" name="BMC Genomics">
        <title>New insights from Opisthorchis felineus genome: update on genomics of the epidemiologically important liver flukes.</title>
        <authorList>
            <person name="Ershov N.I."/>
            <person name="Mordvinov V.A."/>
            <person name="Prokhortchouk E.B."/>
            <person name="Pakharukova M.Y."/>
            <person name="Gunbin K.V."/>
            <person name="Ustyantsev K."/>
            <person name="Genaev M.A."/>
            <person name="Blinov A.G."/>
            <person name="Mazur A."/>
            <person name="Boulygina E."/>
            <person name="Tsygankova S."/>
            <person name="Khrameeva E."/>
            <person name="Chekanov N."/>
            <person name="Fan G."/>
            <person name="Xiao A."/>
            <person name="Zhang H."/>
            <person name="Xu X."/>
            <person name="Yang H."/>
            <person name="Solovyev V."/>
            <person name="Lee S.M."/>
            <person name="Liu X."/>
            <person name="Afonnikov D.A."/>
            <person name="Skryabin K.G."/>
        </authorList>
    </citation>
    <scope>NUCLEOTIDE SEQUENCE [LARGE SCALE GENOMIC DNA]</scope>
    <source>
        <strain evidence="8">AK-0245</strain>
        <tissue evidence="8">Whole organism</tissue>
    </source>
</reference>
<feature type="region of interest" description="Disordered" evidence="6">
    <location>
        <begin position="1"/>
        <end position="88"/>
    </location>
</feature>
<feature type="domain" description="C2H2-type" evidence="7">
    <location>
        <begin position="133"/>
        <end position="157"/>
    </location>
</feature>
<feature type="region of interest" description="Disordered" evidence="6">
    <location>
        <begin position="796"/>
        <end position="861"/>
    </location>
</feature>
<feature type="compositionally biased region" description="Polar residues" evidence="6">
    <location>
        <begin position="832"/>
        <end position="861"/>
    </location>
</feature>
<feature type="compositionally biased region" description="Basic and acidic residues" evidence="6">
    <location>
        <begin position="313"/>
        <end position="332"/>
    </location>
</feature>
<dbReference type="GO" id="GO:0008270">
    <property type="term" value="F:zinc ion binding"/>
    <property type="evidence" value="ECO:0007669"/>
    <property type="project" value="UniProtKB-KW"/>
</dbReference>
<evidence type="ECO:0000256" key="2">
    <source>
        <dbReference type="ARBA" id="ARBA00022737"/>
    </source>
</evidence>
<gene>
    <name evidence="8" type="ORF">CRM22_008184</name>
</gene>
<evidence type="ECO:0000313" key="9">
    <source>
        <dbReference type="Proteomes" id="UP000308267"/>
    </source>
</evidence>
<evidence type="ECO:0000256" key="3">
    <source>
        <dbReference type="ARBA" id="ARBA00022771"/>
    </source>
</evidence>
<evidence type="ECO:0000256" key="6">
    <source>
        <dbReference type="SAM" id="MobiDB-lite"/>
    </source>
</evidence>
<feature type="compositionally biased region" description="Polar residues" evidence="6">
    <location>
        <begin position="477"/>
        <end position="488"/>
    </location>
</feature>
<keyword evidence="9" id="KW-1185">Reference proteome</keyword>
<dbReference type="PANTHER" id="PTHR24379:SF121">
    <property type="entry name" value="C2H2-TYPE DOMAIN-CONTAINING PROTEIN"/>
    <property type="match status" value="1"/>
</dbReference>
<feature type="compositionally biased region" description="Low complexity" evidence="6">
    <location>
        <begin position="1230"/>
        <end position="1275"/>
    </location>
</feature>
<dbReference type="STRING" id="147828.A0A4S2LCD0"/>
<accession>A0A4S2LCD0</accession>
<name>A0A4S2LCD0_OPIFE</name>
<dbReference type="SMART" id="SM00355">
    <property type="entry name" value="ZnF_C2H2"/>
    <property type="match status" value="5"/>
</dbReference>
<dbReference type="SUPFAM" id="SSF57667">
    <property type="entry name" value="beta-beta-alpha zinc fingers"/>
    <property type="match status" value="3"/>
</dbReference>
<sequence length="1440" mass="155862">MRYSHQGLRRSNPAGRQNKPSDSTKVEPPTPHPITPSRRAARQSSSGRRAGKQRRQSAAPTVTHRSRKSSTESARPNADTSSGPVDLYSYPTNRLIAIKPSDGNHRCKICGSHFDRPTQLKTHLLEHSNERPYPCFTCNIRFTTKWNLMKHQKCRSHRVVQARVSGPGAGDRAKASRFVPIKKRKVEWTQPPQLVCQVSDPGTGEPGEAANAPVKESVNLNVLPFASPIATQLQSSPSNQINGDLKPTTVLVGILQLELPNDRTIRLPVSVKAEELNRCLASLGSSVNTLLAANQERMGDAKNEIVPTSPQKSDSDAHHHSQESPRKAAKDFVPKSVVPCSLGSASSPLTDSVAISTRTQEELQAARIILSLANSGEVPLDNQQQRQQQEQNKPQCSESGMTISVGHCDPPSPVLSNITQGQQQGVHAPITFSQCCSQSGCNNSCNSMRKSVDSDQSYLLAFCADPFNASRPRWLNESPTTSRSSLNRSADPLTCQQQPQQKQPSEIKPHSDPKTPHTQEIPNQTSSSTSPVGSMKYRKQHGTIRPPPKKRLSVHYQRTPTVASPAVVVSGATTATASGDLHPTYCSQTSMGNSDSRSIPVPLGPQALHTSVTVSETSTTTVAAIVATRTSGTPGLSNAIPVPLIPRTPHDMSIPRACPISHQPAVPYPPLPQNFTVSSLTHPNPVQYSCSLPSSPNVVILPPLMFLPRIISPYIPVAASQSMVTSCFLVQSDPAVRVPCAVNSTVTDALVTPIPTALREPTQTTTSTNIRSTPPISRPAERNVIAILPKEPPLVNMQTPAEPTATSTQSSVVSEVSVLSPGRSSAPALSCNPGSGSESALGNLRNSPDTQPSNNVTKPTEGASNRLVSILPSQLPASQLAPVPMNRTSYTQQRPLLSSRLLASRNKYRCYECGLVCHKPCLLRKHYRTHSNLRPYICPHCDVSFKTRGNLSKHMKSRGHHDRCVRDLGLDQAPLVVDDATQVDRQALERQRQLVLKKENVKRELWRSRLRAIKANPNNPIGRSRRIAISTKPSRSSVKQRRRRQSTRSKDSASPRHRSPMITVSASPTSPGSAQYPGSVPAVPRLDFPDRIPAPNVNAVHLLQDFPLNLSLRPREATVVIPYQLDSTLSGTLPCSGPTSSVLTNPVAPTNQAAVGSKLTVLDAEEIVRTAVAAARTLSHEKPQPVANNATPLHQSAEQVLSLQVCTDRGSSPADTSLDRRDRTMTRILSSSISTTTSPQTPLPVLSPAQTPHSISRTSASQPSSTSSQALGSGSHTVTSTHNLYSPPKSSGKGANTTTNGNICDTLTSLPLLPRRQTDHSQSEVRRTSTTNNSRQRDPRPYKCSVCQVGFRVTGHLHKHYRAKSHLVCVLQSHNLSLDTIDSVRRNRFNVSQIVNPDTGQLRMRAIERLQVIRPNGTTSQPGGSSLPPILPVSSSSGTD</sequence>
<dbReference type="PANTHER" id="PTHR24379">
    <property type="entry name" value="KRAB AND ZINC FINGER DOMAIN-CONTAINING"/>
    <property type="match status" value="1"/>
</dbReference>
<keyword evidence="3 5" id="KW-0863">Zinc-finger</keyword>
<dbReference type="Proteomes" id="UP000308267">
    <property type="component" value="Unassembled WGS sequence"/>
</dbReference>
<feature type="region of interest" description="Disordered" evidence="6">
    <location>
        <begin position="1415"/>
        <end position="1440"/>
    </location>
</feature>
<keyword evidence="1" id="KW-0479">Metal-binding</keyword>
<feature type="domain" description="C2H2-type" evidence="7">
    <location>
        <begin position="105"/>
        <end position="132"/>
    </location>
</feature>
<evidence type="ECO:0000256" key="5">
    <source>
        <dbReference type="PROSITE-ProRule" id="PRU00042"/>
    </source>
</evidence>
<evidence type="ECO:0000313" key="8">
    <source>
        <dbReference type="EMBL" id="TGZ61082.1"/>
    </source>
</evidence>
<feature type="compositionally biased region" description="Low complexity" evidence="6">
    <location>
        <begin position="383"/>
        <end position="395"/>
    </location>
</feature>
<feature type="domain" description="C2H2-type" evidence="7">
    <location>
        <begin position="908"/>
        <end position="935"/>
    </location>
</feature>
<feature type="compositionally biased region" description="Basic residues" evidence="6">
    <location>
        <begin position="536"/>
        <end position="553"/>
    </location>
</feature>
<feature type="compositionally biased region" description="Basic residues" evidence="6">
    <location>
        <begin position="1038"/>
        <end position="1047"/>
    </location>
</feature>
<feature type="domain" description="C2H2-type" evidence="7">
    <location>
        <begin position="936"/>
        <end position="960"/>
    </location>
</feature>
<protein>
    <recommendedName>
        <fullName evidence="7">C2H2-type domain-containing protein</fullName>
    </recommendedName>
</protein>
<feature type="domain" description="C2H2-type" evidence="7">
    <location>
        <begin position="1342"/>
        <end position="1366"/>
    </location>
</feature>
<feature type="compositionally biased region" description="Polar residues" evidence="6">
    <location>
        <begin position="1062"/>
        <end position="1073"/>
    </location>
</feature>
<keyword evidence="2" id="KW-0677">Repeat</keyword>
<feature type="region of interest" description="Disordered" evidence="6">
    <location>
        <begin position="379"/>
        <end position="402"/>
    </location>
</feature>
<dbReference type="EMBL" id="SJOL01008131">
    <property type="protein sequence ID" value="TGZ61083.1"/>
    <property type="molecule type" value="Genomic_DNA"/>
</dbReference>
<feature type="region of interest" description="Disordered" evidence="6">
    <location>
        <begin position="1015"/>
        <end position="1078"/>
    </location>
</feature>
<evidence type="ECO:0000256" key="1">
    <source>
        <dbReference type="ARBA" id="ARBA00022723"/>
    </source>
</evidence>
<feature type="compositionally biased region" description="Low complexity" evidence="6">
    <location>
        <begin position="1420"/>
        <end position="1440"/>
    </location>
</feature>
<feature type="compositionally biased region" description="Polar residues" evidence="6">
    <location>
        <begin position="796"/>
        <end position="806"/>
    </location>
</feature>
<feature type="compositionally biased region" description="Polar residues" evidence="6">
    <location>
        <begin position="1293"/>
        <end position="1309"/>
    </location>
</feature>
<feature type="compositionally biased region" description="Basic and acidic residues" evidence="6">
    <location>
        <begin position="1316"/>
        <end position="1327"/>
    </location>
</feature>
<keyword evidence="4" id="KW-0862">Zinc</keyword>
<dbReference type="OrthoDB" id="10042249at2759"/>
<dbReference type="InterPro" id="IPR013087">
    <property type="entry name" value="Znf_C2H2_type"/>
</dbReference>
<feature type="region of interest" description="Disordered" evidence="6">
    <location>
        <begin position="304"/>
        <end position="332"/>
    </location>
</feature>
<dbReference type="PROSITE" id="PS50157">
    <property type="entry name" value="ZINC_FINGER_C2H2_2"/>
    <property type="match status" value="5"/>
</dbReference>
<dbReference type="Gene3D" id="3.30.160.60">
    <property type="entry name" value="Classic Zinc Finger"/>
    <property type="match status" value="4"/>
</dbReference>
<dbReference type="InterPro" id="IPR036236">
    <property type="entry name" value="Znf_C2H2_sf"/>
</dbReference>
<comment type="caution">
    <text evidence="8">The sequence shown here is derived from an EMBL/GenBank/DDBJ whole genome shotgun (WGS) entry which is preliminary data.</text>
</comment>
<feature type="region of interest" description="Disordered" evidence="6">
    <location>
        <begin position="471"/>
        <end position="554"/>
    </location>
</feature>
<proteinExistence type="predicted"/>
<dbReference type="EMBL" id="SJOL01008131">
    <property type="protein sequence ID" value="TGZ61082.1"/>
    <property type="molecule type" value="Genomic_DNA"/>
</dbReference>